<dbReference type="Proteomes" id="UP001177260">
    <property type="component" value="Unassembled WGS sequence"/>
</dbReference>
<evidence type="ECO:0000313" key="1">
    <source>
        <dbReference type="EMBL" id="KAK1139247.1"/>
    </source>
</evidence>
<comment type="caution">
    <text evidence="1">The sequence shown here is derived from an EMBL/GenBank/DDBJ whole genome shotgun (WGS) entry which is preliminary data.</text>
</comment>
<evidence type="ECO:0000313" key="2">
    <source>
        <dbReference type="Proteomes" id="UP001177260"/>
    </source>
</evidence>
<dbReference type="EMBL" id="JAOPJF010000113">
    <property type="protein sequence ID" value="KAK1139247.1"/>
    <property type="molecule type" value="Genomic_DNA"/>
</dbReference>
<sequence length="631" mass="70606">MSKRKGHAPGKPQDAAAGQTANFKKDLRKDMRVMFEKSQQVDKDAIVNKYLALYPNRADYIHTVVDNYTISLETRKGPAKPSPAGAALPPKEAPKAPQSRRDTGVSSPSLSLEASPPPWNSTSQPKPASTATFEPVIKSEPKEPNNAVLQDFQKEYLDVHQNGSTKPASFPPGFSFMPTLESQMQFLTLGGQDEHSANSSSQDPQEAVLVSPSVERAGQKMPSQFALLGQLRTRQPVSDPRVMLNTNIPFSAFICGLQGSGKSHTTSCMIENCSLSFPALGNLKKPLSTLVLQYNEYSSNLSSQPSETAFLSSIIPQYMSFQKPIPVRVLVSPSNFHNLQRMYSQIPNVEVRPFRLKPHHLSTSMMLSLMSMGKNDSMPLYMGQLTKILREMAMENKGSFDYLDFRKRLSALRLDRTQTPFLEQRLGLLDSYLDLEGKSTEDYFVEGGVTILDLSCPFMDQSTTCILFRIAIDLFLHAHHSRGKMVVADEAHKYMTETPAAKELTETFLNIIRQQRHLGVRIIISTQEPTISPRLIDLCSITIIHRFSSPQWFRTIKNHVTFDNADGTATDDRDGLYQISSLRTGEALVFAPSAYLLYDNQSPINTRHTTFKMMVRKRVTWDGGRTIVCVR</sequence>
<name>A0ACC3AP30_9EURO</name>
<keyword evidence="2" id="KW-1185">Reference proteome</keyword>
<accession>A0ACC3AP30</accession>
<organism evidence="1 2">
    <name type="scientific">Aspergillus melleus</name>
    <dbReference type="NCBI Taxonomy" id="138277"/>
    <lineage>
        <taxon>Eukaryota</taxon>
        <taxon>Fungi</taxon>
        <taxon>Dikarya</taxon>
        <taxon>Ascomycota</taxon>
        <taxon>Pezizomycotina</taxon>
        <taxon>Eurotiomycetes</taxon>
        <taxon>Eurotiomycetidae</taxon>
        <taxon>Eurotiales</taxon>
        <taxon>Aspergillaceae</taxon>
        <taxon>Aspergillus</taxon>
        <taxon>Aspergillus subgen. Circumdati</taxon>
    </lineage>
</organism>
<protein>
    <submittedName>
        <fullName evidence="1">Uncharacterized protein</fullName>
    </submittedName>
</protein>
<reference evidence="1 2" key="1">
    <citation type="journal article" date="2023" name="ACS Omega">
        <title>Identification of the Neoaspergillic Acid Biosynthesis Gene Cluster by Establishing an In Vitro CRISPR-Ribonucleoprotein Genetic System in Aspergillus melleus.</title>
        <authorList>
            <person name="Yuan B."/>
            <person name="Grau M.F."/>
            <person name="Murata R.M."/>
            <person name="Torok T."/>
            <person name="Venkateswaran K."/>
            <person name="Stajich J.E."/>
            <person name="Wang C.C.C."/>
        </authorList>
    </citation>
    <scope>NUCLEOTIDE SEQUENCE [LARGE SCALE GENOMIC DNA]</scope>
    <source>
        <strain evidence="1 2">IMV 1140</strain>
    </source>
</reference>
<gene>
    <name evidence="1" type="ORF">N8T08_001177</name>
</gene>
<proteinExistence type="predicted"/>